<evidence type="ECO:0000256" key="11">
    <source>
        <dbReference type="ARBA" id="ARBA00047973"/>
    </source>
</evidence>
<feature type="binding site" evidence="12">
    <location>
        <begin position="85"/>
        <end position="88"/>
    </location>
    <ligand>
        <name>substrate</name>
    </ligand>
</feature>
<dbReference type="PANTHER" id="PTHR33254:SF16">
    <property type="entry name" value="BLR3842 PROTEIN"/>
    <property type="match status" value="1"/>
</dbReference>
<evidence type="ECO:0000313" key="15">
    <source>
        <dbReference type="Proteomes" id="UP000315217"/>
    </source>
</evidence>
<dbReference type="GO" id="GO:0047443">
    <property type="term" value="F:4-hydroxy-4-methyl-2-oxoglutarate aldolase activity"/>
    <property type="evidence" value="ECO:0007669"/>
    <property type="project" value="UniProtKB-EC"/>
</dbReference>
<dbReference type="EMBL" id="VBAJ01000037">
    <property type="protein sequence ID" value="TMJ09809.1"/>
    <property type="molecule type" value="Genomic_DNA"/>
</dbReference>
<gene>
    <name evidence="14" type="ORF">E6G98_06745</name>
    <name evidence="13" type="ORF">E6G99_02150</name>
</gene>
<comment type="catalytic activity">
    <reaction evidence="11">
        <text>oxaloacetate + H(+) = pyruvate + CO2</text>
        <dbReference type="Rhea" id="RHEA:15641"/>
        <dbReference type="ChEBI" id="CHEBI:15361"/>
        <dbReference type="ChEBI" id="CHEBI:15378"/>
        <dbReference type="ChEBI" id="CHEBI:16452"/>
        <dbReference type="ChEBI" id="CHEBI:16526"/>
        <dbReference type="EC" id="4.1.1.112"/>
    </reaction>
</comment>
<sequence length="212" mass="22352">MPKNDTLLKSIGDFDTATLYEAAGQQGAMVPEMRPLSRGMRVVGPAFTVACPPGDNLMLHAAVAAAARGDVLVVQCHDFAFGVWGEVLLTAAQARGIAGLILDGAVRDVPALERSGFPIFCRAVSMRAATKVRRGIVRMPVTCGGQLVRPGDVVAADETGVVVLPAAGLPEVLEKARARQEREAKLMADVRGGKTTLELLALTPLLDDVKEK</sequence>
<accession>A0A537LP67</accession>
<evidence type="ECO:0000256" key="9">
    <source>
        <dbReference type="ARBA" id="ARBA00030169"/>
    </source>
</evidence>
<feature type="binding site" evidence="12">
    <location>
        <position position="107"/>
    </location>
    <ligand>
        <name>substrate</name>
    </ligand>
</feature>
<organism evidence="13 16">
    <name type="scientific">Candidatus Segetimicrobium genomatis</name>
    <dbReference type="NCBI Taxonomy" id="2569760"/>
    <lineage>
        <taxon>Bacteria</taxon>
        <taxon>Bacillati</taxon>
        <taxon>Candidatus Sysuimicrobiota</taxon>
        <taxon>Candidatus Sysuimicrobiia</taxon>
        <taxon>Candidatus Sysuimicrobiales</taxon>
        <taxon>Candidatus Segetimicrobiaceae</taxon>
        <taxon>Candidatus Segetimicrobium</taxon>
    </lineage>
</organism>
<evidence type="ECO:0000256" key="2">
    <source>
        <dbReference type="ARBA" id="ARBA00001968"/>
    </source>
</evidence>
<keyword evidence="12" id="KW-0479">Metal-binding</keyword>
<dbReference type="EC" id="4.1.3.17" evidence="5"/>
<dbReference type="InterPro" id="IPR036704">
    <property type="entry name" value="RraA/RraA-like_sf"/>
</dbReference>
<evidence type="ECO:0000313" key="13">
    <source>
        <dbReference type="EMBL" id="TMJ09809.1"/>
    </source>
</evidence>
<evidence type="ECO:0000256" key="6">
    <source>
        <dbReference type="ARBA" id="ARBA00012947"/>
    </source>
</evidence>
<feature type="binding site" evidence="12">
    <location>
        <position position="108"/>
    </location>
    <ligand>
        <name>Mg(2+)</name>
        <dbReference type="ChEBI" id="CHEBI:18420"/>
    </ligand>
</feature>
<comment type="cofactor">
    <cofactor evidence="12">
        <name>Mg(2+)</name>
        <dbReference type="ChEBI" id="CHEBI:18420"/>
    </cofactor>
</comment>
<evidence type="ECO:0000256" key="10">
    <source>
        <dbReference type="ARBA" id="ARBA00032305"/>
    </source>
</evidence>
<name>A0A537LP67_9BACT</name>
<dbReference type="InterPro" id="IPR005493">
    <property type="entry name" value="RraA/RraA-like"/>
</dbReference>
<keyword evidence="12" id="KW-0460">Magnesium</keyword>
<evidence type="ECO:0000256" key="1">
    <source>
        <dbReference type="ARBA" id="ARBA00001342"/>
    </source>
</evidence>
<evidence type="ECO:0000256" key="3">
    <source>
        <dbReference type="ARBA" id="ARBA00008621"/>
    </source>
</evidence>
<comment type="cofactor">
    <cofactor evidence="2">
        <name>a divalent metal cation</name>
        <dbReference type="ChEBI" id="CHEBI:60240"/>
    </cofactor>
</comment>
<comment type="caution">
    <text evidence="13">The sequence shown here is derived from an EMBL/GenBank/DDBJ whole genome shotgun (WGS) entry which is preliminary data.</text>
</comment>
<comment type="function">
    <text evidence="8">Catalyzes the aldol cleavage of 4-hydroxy-4-methyl-2-oxoglutarate (HMG) into 2 molecules of pyruvate. Also contains a secondary oxaloacetate (OAA) decarboxylase activity due to the common pyruvate enolate transition state formed following C-C bond cleavage in the retro-aldol and decarboxylation reactions.</text>
</comment>
<comment type="catalytic activity">
    <reaction evidence="1">
        <text>4-hydroxy-4-methyl-2-oxoglutarate = 2 pyruvate</text>
        <dbReference type="Rhea" id="RHEA:22748"/>
        <dbReference type="ChEBI" id="CHEBI:15361"/>
        <dbReference type="ChEBI" id="CHEBI:58276"/>
        <dbReference type="EC" id="4.1.3.17"/>
    </reaction>
</comment>
<proteinExistence type="inferred from homology"/>
<dbReference type="AlphaFoldDB" id="A0A537LP67"/>
<dbReference type="CDD" id="cd16841">
    <property type="entry name" value="RraA_family"/>
    <property type="match status" value="1"/>
</dbReference>
<evidence type="ECO:0000256" key="4">
    <source>
        <dbReference type="ARBA" id="ARBA00011233"/>
    </source>
</evidence>
<dbReference type="Gene3D" id="3.50.30.40">
    <property type="entry name" value="Ribonuclease E inhibitor RraA/RraA-like"/>
    <property type="match status" value="1"/>
</dbReference>
<reference evidence="15 16" key="1">
    <citation type="journal article" date="2019" name="Nat. Microbiol.">
        <title>Mediterranean grassland soil C-N compound turnover is dependent on rainfall and depth, and is mediated by genomically divergent microorganisms.</title>
        <authorList>
            <person name="Diamond S."/>
            <person name="Andeer P.F."/>
            <person name="Li Z."/>
            <person name="Crits-Christoph A."/>
            <person name="Burstein D."/>
            <person name="Anantharaman K."/>
            <person name="Lane K.R."/>
            <person name="Thomas B.C."/>
            <person name="Pan C."/>
            <person name="Northen T.R."/>
            <person name="Banfield J.F."/>
        </authorList>
    </citation>
    <scope>NUCLEOTIDE SEQUENCE [LARGE SCALE GENOMIC DNA]</scope>
    <source>
        <strain evidence="14">NP_1</strain>
        <strain evidence="13">NP_2</strain>
    </source>
</reference>
<dbReference type="Pfam" id="PF03737">
    <property type="entry name" value="RraA-like"/>
    <property type="match status" value="1"/>
</dbReference>
<evidence type="ECO:0000256" key="5">
    <source>
        <dbReference type="ARBA" id="ARBA00012213"/>
    </source>
</evidence>
<comment type="subunit">
    <text evidence="4">Homotrimer.</text>
</comment>
<evidence type="ECO:0000313" key="16">
    <source>
        <dbReference type="Proteomes" id="UP000318661"/>
    </source>
</evidence>
<dbReference type="Proteomes" id="UP000315217">
    <property type="component" value="Unassembled WGS sequence"/>
</dbReference>
<dbReference type="SUPFAM" id="SSF89562">
    <property type="entry name" value="RraA-like"/>
    <property type="match status" value="1"/>
</dbReference>
<dbReference type="EC" id="4.1.1.112" evidence="6"/>
<evidence type="ECO:0000256" key="7">
    <source>
        <dbReference type="ARBA" id="ARBA00016549"/>
    </source>
</evidence>
<comment type="similarity">
    <text evidence="3">Belongs to the class II aldolase/RraA-like family.</text>
</comment>
<dbReference type="NCBIfam" id="NF006731">
    <property type="entry name" value="PRK09262.1"/>
    <property type="match status" value="1"/>
</dbReference>
<dbReference type="GO" id="GO:0008948">
    <property type="term" value="F:oxaloacetate decarboxylase activity"/>
    <property type="evidence" value="ECO:0007669"/>
    <property type="project" value="UniProtKB-EC"/>
</dbReference>
<protein>
    <recommendedName>
        <fullName evidence="7">Putative 4-hydroxy-4-methyl-2-oxoglutarate aldolase</fullName>
        <ecNumber evidence="6">4.1.1.112</ecNumber>
        <ecNumber evidence="5">4.1.3.17</ecNumber>
    </recommendedName>
    <alternativeName>
        <fullName evidence="10">Oxaloacetate decarboxylase</fullName>
    </alternativeName>
    <alternativeName>
        <fullName evidence="9">RraA-like protein</fullName>
    </alternativeName>
</protein>
<dbReference type="EMBL" id="VBAI01000100">
    <property type="protein sequence ID" value="TMJ10775.1"/>
    <property type="molecule type" value="Genomic_DNA"/>
</dbReference>
<dbReference type="PANTHER" id="PTHR33254">
    <property type="entry name" value="4-HYDROXY-4-METHYL-2-OXOGLUTARATE ALDOLASE 3-RELATED"/>
    <property type="match status" value="1"/>
</dbReference>
<evidence type="ECO:0000256" key="8">
    <source>
        <dbReference type="ARBA" id="ARBA00025046"/>
    </source>
</evidence>
<evidence type="ECO:0000256" key="12">
    <source>
        <dbReference type="PIRSR" id="PIRSR605493-1"/>
    </source>
</evidence>
<dbReference type="GO" id="GO:0046872">
    <property type="term" value="F:metal ion binding"/>
    <property type="evidence" value="ECO:0007669"/>
    <property type="project" value="UniProtKB-KW"/>
</dbReference>
<dbReference type="Proteomes" id="UP000318661">
    <property type="component" value="Unassembled WGS sequence"/>
</dbReference>
<evidence type="ECO:0000313" key="14">
    <source>
        <dbReference type="EMBL" id="TMJ10775.1"/>
    </source>
</evidence>